<sequence>MGTAPSESSQALEQAGILCSGSQDLRAESRAGLSLTVPRHCEEPEKPDRNHRYLSSSSTTYNSTQSLSMSRQTSYETGLKATFVTNSSSLHSHTKHHFLNSAAVSLNVSKSMRHIQLTALVMYRYSKTERKWKQEKTVGDASLP</sequence>
<feature type="compositionally biased region" description="Low complexity" evidence="1">
    <location>
        <begin position="53"/>
        <end position="68"/>
    </location>
</feature>
<proteinExistence type="predicted"/>
<comment type="caution">
    <text evidence="2">The sequence shown here is derived from an EMBL/GenBank/DDBJ whole genome shotgun (WGS) entry which is preliminary data.</text>
</comment>
<evidence type="ECO:0000313" key="3">
    <source>
        <dbReference type="Proteomes" id="UP001460270"/>
    </source>
</evidence>
<protein>
    <submittedName>
        <fullName evidence="2">Uncharacterized protein</fullName>
    </submittedName>
</protein>
<name>A0AAW0Q3H2_9GOBI</name>
<feature type="compositionally biased region" description="Basic and acidic residues" evidence="1">
    <location>
        <begin position="39"/>
        <end position="51"/>
    </location>
</feature>
<gene>
    <name evidence="2" type="ORF">WMY93_003797</name>
</gene>
<dbReference type="Proteomes" id="UP001460270">
    <property type="component" value="Unassembled WGS sequence"/>
</dbReference>
<organism evidence="2 3">
    <name type="scientific">Mugilogobius chulae</name>
    <name type="common">yellowstripe goby</name>
    <dbReference type="NCBI Taxonomy" id="88201"/>
    <lineage>
        <taxon>Eukaryota</taxon>
        <taxon>Metazoa</taxon>
        <taxon>Chordata</taxon>
        <taxon>Craniata</taxon>
        <taxon>Vertebrata</taxon>
        <taxon>Euteleostomi</taxon>
        <taxon>Actinopterygii</taxon>
        <taxon>Neopterygii</taxon>
        <taxon>Teleostei</taxon>
        <taxon>Neoteleostei</taxon>
        <taxon>Acanthomorphata</taxon>
        <taxon>Gobiaria</taxon>
        <taxon>Gobiiformes</taxon>
        <taxon>Gobioidei</taxon>
        <taxon>Gobiidae</taxon>
        <taxon>Gobionellinae</taxon>
        <taxon>Mugilogobius</taxon>
    </lineage>
</organism>
<accession>A0AAW0Q3H2</accession>
<dbReference type="AlphaFoldDB" id="A0AAW0Q3H2"/>
<keyword evidence="3" id="KW-1185">Reference proteome</keyword>
<reference evidence="3" key="1">
    <citation type="submission" date="2024-04" db="EMBL/GenBank/DDBJ databases">
        <title>Salinicola lusitanus LLJ914,a marine bacterium isolated from the Okinawa Trough.</title>
        <authorList>
            <person name="Li J."/>
        </authorList>
    </citation>
    <scope>NUCLEOTIDE SEQUENCE [LARGE SCALE GENOMIC DNA]</scope>
</reference>
<evidence type="ECO:0000313" key="2">
    <source>
        <dbReference type="EMBL" id="KAK7940471.1"/>
    </source>
</evidence>
<dbReference type="EMBL" id="JBBPFD010000002">
    <property type="protein sequence ID" value="KAK7940471.1"/>
    <property type="molecule type" value="Genomic_DNA"/>
</dbReference>
<evidence type="ECO:0000256" key="1">
    <source>
        <dbReference type="SAM" id="MobiDB-lite"/>
    </source>
</evidence>
<feature type="region of interest" description="Disordered" evidence="1">
    <location>
        <begin position="30"/>
        <end position="69"/>
    </location>
</feature>